<dbReference type="Pfam" id="PF13419">
    <property type="entry name" value="HAD_2"/>
    <property type="match status" value="1"/>
</dbReference>
<dbReference type="InterPro" id="IPR036412">
    <property type="entry name" value="HAD-like_sf"/>
</dbReference>
<protein>
    <recommendedName>
        <fullName evidence="2">HAD family hydrolase</fullName>
    </recommendedName>
</protein>
<proteinExistence type="predicted"/>
<dbReference type="GO" id="GO:0005829">
    <property type="term" value="C:cytosol"/>
    <property type="evidence" value="ECO:0007669"/>
    <property type="project" value="TreeGrafter"/>
</dbReference>
<dbReference type="EMBL" id="CADCUR010000178">
    <property type="protein sequence ID" value="CAA9406895.1"/>
    <property type="molecule type" value="Genomic_DNA"/>
</dbReference>
<dbReference type="Gene3D" id="3.40.50.1000">
    <property type="entry name" value="HAD superfamily/HAD-like"/>
    <property type="match status" value="1"/>
</dbReference>
<evidence type="ECO:0000313" key="1">
    <source>
        <dbReference type="EMBL" id="CAA9406895.1"/>
    </source>
</evidence>
<accession>A0A6J4PA56</accession>
<organism evidence="1">
    <name type="scientific">uncultured Pyrinomonadaceae bacterium</name>
    <dbReference type="NCBI Taxonomy" id="2283094"/>
    <lineage>
        <taxon>Bacteria</taxon>
        <taxon>Pseudomonadati</taxon>
        <taxon>Acidobacteriota</taxon>
        <taxon>Blastocatellia</taxon>
        <taxon>Blastocatellales</taxon>
        <taxon>Pyrinomonadaceae</taxon>
        <taxon>environmental samples</taxon>
    </lineage>
</organism>
<dbReference type="AlphaFoldDB" id="A0A6J4PA56"/>
<dbReference type="SUPFAM" id="SSF56784">
    <property type="entry name" value="HAD-like"/>
    <property type="match status" value="1"/>
</dbReference>
<dbReference type="NCBIfam" id="TIGR01549">
    <property type="entry name" value="HAD-SF-IA-v1"/>
    <property type="match status" value="1"/>
</dbReference>
<dbReference type="InterPro" id="IPR023214">
    <property type="entry name" value="HAD_sf"/>
</dbReference>
<dbReference type="SFLD" id="SFLDG01135">
    <property type="entry name" value="C1.5.6:_HAD__Beta-PGM__Phospha"/>
    <property type="match status" value="1"/>
</dbReference>
<dbReference type="Gene3D" id="1.10.150.240">
    <property type="entry name" value="Putative phosphatase, domain 2"/>
    <property type="match status" value="1"/>
</dbReference>
<dbReference type="SFLD" id="SFLDS00003">
    <property type="entry name" value="Haloacid_Dehalogenase"/>
    <property type="match status" value="1"/>
</dbReference>
<dbReference type="SFLD" id="SFLDG01129">
    <property type="entry name" value="C1.5:_HAD__Beta-PGM__Phosphata"/>
    <property type="match status" value="1"/>
</dbReference>
<dbReference type="GO" id="GO:0008967">
    <property type="term" value="F:phosphoglycolate phosphatase activity"/>
    <property type="evidence" value="ECO:0007669"/>
    <property type="project" value="TreeGrafter"/>
</dbReference>
<dbReference type="InterPro" id="IPR050155">
    <property type="entry name" value="HAD-like_hydrolase_sf"/>
</dbReference>
<sequence>MMIEAIIFDVDGTLVDTVDMHAEAWQRAFREFGKELEFQLVREQIGKGGDQLMPEFLSEKELEEFGEKLEERRTELFDTEYLPKTKPFPKVRELCERIKKDDIKIVLASSATGDEVEFFKKAMNIADLLEAETTTDDAEASKPEPDIFEAALKRIGDPDASRYIVVGDTPYDAIAAGKINLKTIGVLSGGFPEQSLREAGCVEIYKDPADLLARYDESAIVKGMSKSASE</sequence>
<dbReference type="InterPro" id="IPR006439">
    <property type="entry name" value="HAD-SF_hydro_IA"/>
</dbReference>
<dbReference type="InterPro" id="IPR041492">
    <property type="entry name" value="HAD_2"/>
</dbReference>
<dbReference type="InterPro" id="IPR023198">
    <property type="entry name" value="PGP-like_dom2"/>
</dbReference>
<dbReference type="PANTHER" id="PTHR43434:SF16">
    <property type="entry name" value="BLL8046 PROTEIN"/>
    <property type="match status" value="1"/>
</dbReference>
<evidence type="ECO:0008006" key="2">
    <source>
        <dbReference type="Google" id="ProtNLM"/>
    </source>
</evidence>
<dbReference type="GO" id="GO:0006281">
    <property type="term" value="P:DNA repair"/>
    <property type="evidence" value="ECO:0007669"/>
    <property type="project" value="TreeGrafter"/>
</dbReference>
<name>A0A6J4PA56_9BACT</name>
<reference evidence="1" key="1">
    <citation type="submission" date="2020-02" db="EMBL/GenBank/DDBJ databases">
        <authorList>
            <person name="Meier V. D."/>
        </authorList>
    </citation>
    <scope>NUCLEOTIDE SEQUENCE</scope>
    <source>
        <strain evidence="1">AVDCRST_MAG74</strain>
    </source>
</reference>
<dbReference type="NCBIfam" id="TIGR01509">
    <property type="entry name" value="HAD-SF-IA-v3"/>
    <property type="match status" value="1"/>
</dbReference>
<gene>
    <name evidence="1" type="ORF">AVDCRST_MAG74-1936</name>
</gene>
<dbReference type="PANTHER" id="PTHR43434">
    <property type="entry name" value="PHOSPHOGLYCOLATE PHOSPHATASE"/>
    <property type="match status" value="1"/>
</dbReference>